<keyword evidence="2" id="KW-1133">Transmembrane helix</keyword>
<comment type="caution">
    <text evidence="3">The sequence shown here is derived from an EMBL/GenBank/DDBJ whole genome shotgun (WGS) entry which is preliminary data.</text>
</comment>
<feature type="region of interest" description="Disordered" evidence="1">
    <location>
        <begin position="358"/>
        <end position="383"/>
    </location>
</feature>
<keyword evidence="2" id="KW-0812">Transmembrane</keyword>
<dbReference type="Proteomes" id="UP000187465">
    <property type="component" value="Unassembled WGS sequence"/>
</dbReference>
<dbReference type="InterPro" id="IPR024735">
    <property type="entry name" value="TcpC"/>
</dbReference>
<feature type="compositionally biased region" description="Low complexity" evidence="1">
    <location>
        <begin position="368"/>
        <end position="383"/>
    </location>
</feature>
<evidence type="ECO:0000256" key="2">
    <source>
        <dbReference type="SAM" id="Phobius"/>
    </source>
</evidence>
<name>A0A1R0XC04_9BACL</name>
<evidence type="ECO:0000313" key="4">
    <source>
        <dbReference type="Proteomes" id="UP000187465"/>
    </source>
</evidence>
<proteinExistence type="predicted"/>
<dbReference type="Gene3D" id="3.10.450.540">
    <property type="match status" value="2"/>
</dbReference>
<gene>
    <name evidence="3" type="ORF">BJP51_15890</name>
</gene>
<evidence type="ECO:0000256" key="1">
    <source>
        <dbReference type="SAM" id="MobiDB-lite"/>
    </source>
</evidence>
<feature type="compositionally biased region" description="Basic and acidic residues" evidence="1">
    <location>
        <begin position="20"/>
        <end position="36"/>
    </location>
</feature>
<dbReference type="AlphaFoldDB" id="A0A1R0XC04"/>
<accession>A0A1R0XC04</accession>
<evidence type="ECO:0000313" key="3">
    <source>
        <dbReference type="EMBL" id="OMD32580.1"/>
    </source>
</evidence>
<feature type="transmembrane region" description="Helical" evidence="2">
    <location>
        <begin position="52"/>
        <end position="70"/>
    </location>
</feature>
<sequence>MGLFSKNKKKAESDEAEILEASKEEKKKKLKSDKSIKPRAPKTMAPKRALRILFWTFCFFILIRGMVSFARGPQIIEKVTNVESNSPTISDSVKGFATDFATEYFTWNTTNANDRIDRISKFIINIDQDAGLKFFEVKGESRVLSAEIYDSKMIDPTHFDITTLVRREVEMSNTKAPLEIGTDSNVPTSAVAPTNSTSGKTIIKKTYMVVPVTLTDDGPLIETYPRFIGNQQKGASIDGNDSNIVSDKTLLSRGKELSESFLKTYLEGNVSQLKYYYSDNALSPDTLIPSDFTLDTVESITMYKVTEQDGMPDYYRIEASVIVKNDLGELFVNTWTLNATDTNGKFYVLSVGTHRLNEDQTPTNLPISSASPAPEPSSTSTPN</sequence>
<keyword evidence="2" id="KW-0472">Membrane</keyword>
<dbReference type="RefSeq" id="WP_081383580.1">
    <property type="nucleotide sequence ID" value="NZ_MKQP01000017.1"/>
</dbReference>
<organism evidence="3 4">
    <name type="scientific">Paenibacillus odorifer</name>
    <dbReference type="NCBI Taxonomy" id="189426"/>
    <lineage>
        <taxon>Bacteria</taxon>
        <taxon>Bacillati</taxon>
        <taxon>Bacillota</taxon>
        <taxon>Bacilli</taxon>
        <taxon>Bacillales</taxon>
        <taxon>Paenibacillaceae</taxon>
        <taxon>Paenibacillus</taxon>
    </lineage>
</organism>
<dbReference type="Pfam" id="PF12642">
    <property type="entry name" value="TpcC"/>
    <property type="match status" value="1"/>
</dbReference>
<dbReference type="EMBL" id="MKQP01000017">
    <property type="protein sequence ID" value="OMD32580.1"/>
    <property type="molecule type" value="Genomic_DNA"/>
</dbReference>
<protein>
    <recommendedName>
        <fullName evidence="5">Conjugal transfer protein</fullName>
    </recommendedName>
</protein>
<reference evidence="3 4" key="1">
    <citation type="submission" date="2016-10" db="EMBL/GenBank/DDBJ databases">
        <title>Paenibacillus species isolates.</title>
        <authorList>
            <person name="Beno S.M."/>
        </authorList>
    </citation>
    <scope>NUCLEOTIDE SEQUENCE [LARGE SCALE GENOMIC DNA]</scope>
    <source>
        <strain evidence="3 4">FSL H7-0604</strain>
    </source>
</reference>
<feature type="region of interest" description="Disordered" evidence="1">
    <location>
        <begin position="1"/>
        <end position="42"/>
    </location>
</feature>
<evidence type="ECO:0008006" key="5">
    <source>
        <dbReference type="Google" id="ProtNLM"/>
    </source>
</evidence>